<evidence type="ECO:0000313" key="7">
    <source>
        <dbReference type="EMBL" id="RHW31639.1"/>
    </source>
</evidence>
<dbReference type="InterPro" id="IPR036922">
    <property type="entry name" value="Rieske_2Fe-2S_sf"/>
</dbReference>
<dbReference type="RefSeq" id="WP_095309092.1">
    <property type="nucleotide sequence ID" value="NZ_JAMAWL010000001.1"/>
</dbReference>
<dbReference type="GO" id="GO:0016020">
    <property type="term" value="C:membrane"/>
    <property type="evidence" value="ECO:0007669"/>
    <property type="project" value="InterPro"/>
</dbReference>
<dbReference type="GO" id="GO:0051537">
    <property type="term" value="F:2 iron, 2 sulfur cluster binding"/>
    <property type="evidence" value="ECO:0007669"/>
    <property type="project" value="UniProtKB-KW"/>
</dbReference>
<evidence type="ECO:0000259" key="6">
    <source>
        <dbReference type="PROSITE" id="PS51296"/>
    </source>
</evidence>
<dbReference type="InterPro" id="IPR005805">
    <property type="entry name" value="Rieske_Fe-S_prot_C"/>
</dbReference>
<dbReference type="CDD" id="cd03477">
    <property type="entry name" value="Rieske_YhfW_C"/>
    <property type="match status" value="1"/>
</dbReference>
<name>A0A417YFU5_9BACI</name>
<keyword evidence="1" id="KW-0001">2Fe-2S</keyword>
<dbReference type="Pfam" id="PF00355">
    <property type="entry name" value="Rieske"/>
    <property type="match status" value="1"/>
</dbReference>
<dbReference type="InterPro" id="IPR036188">
    <property type="entry name" value="FAD/NAD-bd_sf"/>
</dbReference>
<gene>
    <name evidence="7" type="ORF">D1B32_13030</name>
</gene>
<dbReference type="Pfam" id="PF01266">
    <property type="entry name" value="DAO"/>
    <property type="match status" value="1"/>
</dbReference>
<evidence type="ECO:0000256" key="2">
    <source>
        <dbReference type="ARBA" id="ARBA00022723"/>
    </source>
</evidence>
<keyword evidence="4" id="KW-0411">Iron-sulfur</keyword>
<keyword evidence="8" id="KW-1185">Reference proteome</keyword>
<dbReference type="Gene3D" id="2.102.10.10">
    <property type="entry name" value="Rieske [2Fe-2S] iron-sulphur domain"/>
    <property type="match status" value="1"/>
</dbReference>
<dbReference type="PANTHER" id="PTHR13847">
    <property type="entry name" value="SARCOSINE DEHYDROGENASE-RELATED"/>
    <property type="match status" value="1"/>
</dbReference>
<dbReference type="GO" id="GO:0005737">
    <property type="term" value="C:cytoplasm"/>
    <property type="evidence" value="ECO:0007669"/>
    <property type="project" value="TreeGrafter"/>
</dbReference>
<dbReference type="GO" id="GO:0046872">
    <property type="term" value="F:metal ion binding"/>
    <property type="evidence" value="ECO:0007669"/>
    <property type="project" value="UniProtKB-KW"/>
</dbReference>
<keyword evidence="5" id="KW-1015">Disulfide bond</keyword>
<dbReference type="FunFam" id="2.102.10.10:FF:000014">
    <property type="entry name" value="Oxidoreductase, FAD dependent"/>
    <property type="match status" value="1"/>
</dbReference>
<evidence type="ECO:0000256" key="3">
    <source>
        <dbReference type="ARBA" id="ARBA00023004"/>
    </source>
</evidence>
<dbReference type="GO" id="GO:0004497">
    <property type="term" value="F:monooxygenase activity"/>
    <property type="evidence" value="ECO:0007669"/>
    <property type="project" value="UniProtKB-ARBA"/>
</dbReference>
<evidence type="ECO:0000256" key="4">
    <source>
        <dbReference type="ARBA" id="ARBA00023014"/>
    </source>
</evidence>
<comment type="caution">
    <text evidence="7">The sequence shown here is derived from an EMBL/GenBank/DDBJ whole genome shotgun (WGS) entry which is preliminary data.</text>
</comment>
<feature type="domain" description="Rieske" evidence="6">
    <location>
        <begin position="423"/>
        <end position="508"/>
    </location>
</feature>
<dbReference type="InterPro" id="IPR017941">
    <property type="entry name" value="Rieske_2Fe-2S"/>
</dbReference>
<evidence type="ECO:0000256" key="5">
    <source>
        <dbReference type="ARBA" id="ARBA00023157"/>
    </source>
</evidence>
<dbReference type="SUPFAM" id="SSF50022">
    <property type="entry name" value="ISP domain"/>
    <property type="match status" value="1"/>
</dbReference>
<dbReference type="PANTHER" id="PTHR13847:SF274">
    <property type="entry name" value="RIESKE 2FE-2S IRON-SULFUR PROTEIN YHFW-RELATED"/>
    <property type="match status" value="1"/>
</dbReference>
<dbReference type="Gene3D" id="3.50.50.60">
    <property type="entry name" value="FAD/NAD(P)-binding domain"/>
    <property type="match status" value="1"/>
</dbReference>
<evidence type="ECO:0000256" key="1">
    <source>
        <dbReference type="ARBA" id="ARBA00022714"/>
    </source>
</evidence>
<sequence>MAKPTLPQFPEPIWRENLSLPKFSTLNESIKTDVAIIGGGITGITAAYLLSKQNLKVALLDAGSILNGTTGHTTAKITAQHGLIYDELIQHFGLEKASLYYQAAEEAKQFIEEIIRKKGIECSLTTEDAYLYTNHDTYLEKIEKEKEAYDKLKITNKLVESIPLNIPVKVALVMQAQAQFHPLNYLKALVEESLQKSVTIYENTTAVDIEYNKHPSVITRDGHRVICRYVIVASHFPFYDRESFYFTRMFSERSYLIAGKSPNDFPGGMYISAESPTRSIRSVKLHDDKEFVLIGGENHKTGQGDSTIAHYEALQKFANVHFQVEKIDYRWSAQDLTTLDKVPYIGPTMKDEDAVLVATGYRKWGMTNGTIAAKILSDTILRKENPYADLFKPSRFQADPSVKKFMEVNADVAKHLLKGKLEFTKDTVKDLKADDATVTRIDGNRVGVYKDKDSKLHMVDTTCTHLGCEVEWNSGERSWDCPCHGSRFSYTGEVLDGPAKKPLKRIKN</sequence>
<keyword evidence="2" id="KW-0479">Metal-binding</keyword>
<dbReference type="PROSITE" id="PS51296">
    <property type="entry name" value="RIESKE"/>
    <property type="match status" value="1"/>
</dbReference>
<dbReference type="EMBL" id="QWEH01000008">
    <property type="protein sequence ID" value="RHW31639.1"/>
    <property type="molecule type" value="Genomic_DNA"/>
</dbReference>
<dbReference type="Gene3D" id="3.30.9.10">
    <property type="entry name" value="D-Amino Acid Oxidase, subunit A, domain 2"/>
    <property type="match status" value="1"/>
</dbReference>
<dbReference type="Proteomes" id="UP000285456">
    <property type="component" value="Unassembled WGS sequence"/>
</dbReference>
<dbReference type="AlphaFoldDB" id="A0A417YFU5"/>
<dbReference type="OrthoDB" id="9767869at2"/>
<accession>A0A417YFU5</accession>
<reference evidence="7 8" key="1">
    <citation type="journal article" date="2007" name="Int. J. Syst. Evol. Microbiol.">
        <title>Oceanobacillus profundus sp. nov., isolated from a deep-sea sediment core.</title>
        <authorList>
            <person name="Kim Y.G."/>
            <person name="Choi D.H."/>
            <person name="Hyun S."/>
            <person name="Cho B.C."/>
        </authorList>
    </citation>
    <scope>NUCLEOTIDE SEQUENCE [LARGE SCALE GENOMIC DNA]</scope>
    <source>
        <strain evidence="7 8">DSM 18246</strain>
    </source>
</reference>
<organism evidence="7 8">
    <name type="scientific">Oceanobacillus profundus</name>
    <dbReference type="NCBI Taxonomy" id="372463"/>
    <lineage>
        <taxon>Bacteria</taxon>
        <taxon>Bacillati</taxon>
        <taxon>Bacillota</taxon>
        <taxon>Bacilli</taxon>
        <taxon>Bacillales</taxon>
        <taxon>Bacillaceae</taxon>
        <taxon>Oceanobacillus</taxon>
    </lineage>
</organism>
<protein>
    <submittedName>
        <fullName evidence="7">FAD-dependent oxidoreductase</fullName>
    </submittedName>
</protein>
<dbReference type="GO" id="GO:0016705">
    <property type="term" value="F:oxidoreductase activity, acting on paired donors, with incorporation or reduction of molecular oxygen"/>
    <property type="evidence" value="ECO:0007669"/>
    <property type="project" value="UniProtKB-ARBA"/>
</dbReference>
<dbReference type="InterPro" id="IPR038010">
    <property type="entry name" value="YhfW_C"/>
</dbReference>
<proteinExistence type="predicted"/>
<evidence type="ECO:0000313" key="8">
    <source>
        <dbReference type="Proteomes" id="UP000285456"/>
    </source>
</evidence>
<dbReference type="InterPro" id="IPR006076">
    <property type="entry name" value="FAD-dep_OxRdtase"/>
</dbReference>
<keyword evidence="3" id="KW-0408">Iron</keyword>
<dbReference type="PRINTS" id="PR00162">
    <property type="entry name" value="RIESKE"/>
</dbReference>
<dbReference type="SUPFAM" id="SSF51905">
    <property type="entry name" value="FAD/NAD(P)-binding domain"/>
    <property type="match status" value="1"/>
</dbReference>